<dbReference type="GO" id="GO:0003677">
    <property type="term" value="F:DNA binding"/>
    <property type="evidence" value="ECO:0007669"/>
    <property type="project" value="InterPro"/>
</dbReference>
<reference evidence="3" key="1">
    <citation type="submission" date="2019-10" db="EMBL/GenBank/DDBJ databases">
        <title>Streptomyces sp. nov., a novel actinobacterium isolated from alkaline environment.</title>
        <authorList>
            <person name="Golinska P."/>
        </authorList>
    </citation>
    <scope>NUCLEOTIDE SEQUENCE [LARGE SCALE GENOMIC DNA]</scope>
    <source>
        <strain evidence="3">DSM 42108</strain>
    </source>
</reference>
<accession>A0A7W3SZG5</accession>
<dbReference type="SMART" id="SM00530">
    <property type="entry name" value="HTH_XRE"/>
    <property type="match status" value="1"/>
</dbReference>
<dbReference type="InterPro" id="IPR001387">
    <property type="entry name" value="Cro/C1-type_HTH"/>
</dbReference>
<gene>
    <name evidence="2" type="ORF">FOE67_00610</name>
</gene>
<dbReference type="SUPFAM" id="SSF47413">
    <property type="entry name" value="lambda repressor-like DNA-binding domains"/>
    <property type="match status" value="1"/>
</dbReference>
<dbReference type="CDD" id="cd00093">
    <property type="entry name" value="HTH_XRE"/>
    <property type="match status" value="1"/>
</dbReference>
<dbReference type="InterPro" id="IPR010982">
    <property type="entry name" value="Lambda_DNA-bd_dom_sf"/>
</dbReference>
<evidence type="ECO:0000313" key="2">
    <source>
        <dbReference type="EMBL" id="MBB0228047.1"/>
    </source>
</evidence>
<keyword evidence="3" id="KW-1185">Reference proteome</keyword>
<comment type="caution">
    <text evidence="2">The sequence shown here is derived from an EMBL/GenBank/DDBJ whole genome shotgun (WGS) entry which is preliminary data.</text>
</comment>
<dbReference type="EMBL" id="VKHS01000005">
    <property type="protein sequence ID" value="MBB0228047.1"/>
    <property type="molecule type" value="Genomic_DNA"/>
</dbReference>
<dbReference type="RefSeq" id="WP_143623616.1">
    <property type="nucleotide sequence ID" value="NZ_VKHS01000005.1"/>
</dbReference>
<evidence type="ECO:0000259" key="1">
    <source>
        <dbReference type="PROSITE" id="PS50943"/>
    </source>
</evidence>
<sequence length="283" mass="31767">MPTRRTPTERQKRLGSELRKLRTAAGVSTEYAAGLLGIDRTKVSNMESGVRVITPERVRTLAGNYSCSDPAYVEALVAMAERRESGWWEEHRGTLPSGLLDIAELEWHATRLHTTQTVHVPGLLQTEEYARVVFGAVLPPLSRLEIELRVNHRMRRQLVLDRTPPLPYIAYVHEAALRMRFGGRVTTRAQLEHLCAMSERDHITVRVLPVECGIFPGAGHAMLYAEGVVPQLDTVQLDSAHGPEFTHAEAQLSKYRSHLDWMAEAALSPSASRDFIHDIARQL</sequence>
<dbReference type="Pfam" id="PF19054">
    <property type="entry name" value="DUF5753"/>
    <property type="match status" value="1"/>
</dbReference>
<dbReference type="AlphaFoldDB" id="A0A7W3SZG5"/>
<dbReference type="Pfam" id="PF13560">
    <property type="entry name" value="HTH_31"/>
    <property type="match status" value="1"/>
</dbReference>
<name>A0A7W3SZG5_9ACTN</name>
<organism evidence="2 3">
    <name type="scientific">Streptomyces calidiresistens</name>
    <dbReference type="NCBI Taxonomy" id="1485586"/>
    <lineage>
        <taxon>Bacteria</taxon>
        <taxon>Bacillati</taxon>
        <taxon>Actinomycetota</taxon>
        <taxon>Actinomycetes</taxon>
        <taxon>Kitasatosporales</taxon>
        <taxon>Streptomycetaceae</taxon>
        <taxon>Streptomyces</taxon>
    </lineage>
</organism>
<dbReference type="Gene3D" id="1.10.260.40">
    <property type="entry name" value="lambda repressor-like DNA-binding domains"/>
    <property type="match status" value="1"/>
</dbReference>
<dbReference type="InterPro" id="IPR043917">
    <property type="entry name" value="DUF5753"/>
</dbReference>
<dbReference type="Proteomes" id="UP000530234">
    <property type="component" value="Unassembled WGS sequence"/>
</dbReference>
<feature type="domain" description="HTH cro/C1-type" evidence="1">
    <location>
        <begin position="18"/>
        <end position="73"/>
    </location>
</feature>
<proteinExistence type="predicted"/>
<evidence type="ECO:0000313" key="3">
    <source>
        <dbReference type="Proteomes" id="UP000530234"/>
    </source>
</evidence>
<protein>
    <submittedName>
        <fullName evidence="2">Helix-turn-helix domain-containing protein</fullName>
    </submittedName>
</protein>
<dbReference type="PROSITE" id="PS50943">
    <property type="entry name" value="HTH_CROC1"/>
    <property type="match status" value="1"/>
</dbReference>